<dbReference type="Proteomes" id="UP001067231">
    <property type="component" value="Unassembled WGS sequence"/>
</dbReference>
<protein>
    <submittedName>
        <fullName evidence="2">Uncharacterized protein</fullName>
    </submittedName>
</protein>
<dbReference type="EMBL" id="JAPCXC010000042">
    <property type="protein sequence ID" value="KAJ1608605.1"/>
    <property type="molecule type" value="Genomic_DNA"/>
</dbReference>
<name>A0A9D5DG84_9CRYT</name>
<comment type="caution">
    <text evidence="2">The sequence shown here is derived from an EMBL/GenBank/DDBJ whole genome shotgun (WGS) entry which is preliminary data.</text>
</comment>
<evidence type="ECO:0000256" key="1">
    <source>
        <dbReference type="SAM" id="MobiDB-lite"/>
    </source>
</evidence>
<reference evidence="2" key="1">
    <citation type="submission" date="2022-10" db="EMBL/GenBank/DDBJ databases">
        <title>Adaptive evolution leads to modifications in subtelomeric GC content in a zoonotic Cryptosporidium species.</title>
        <authorList>
            <person name="Li J."/>
            <person name="Feng Y."/>
            <person name="Xiao L."/>
        </authorList>
    </citation>
    <scope>NUCLEOTIDE SEQUENCE</scope>
    <source>
        <strain evidence="2">33844</strain>
    </source>
</reference>
<feature type="compositionally biased region" description="Low complexity" evidence="1">
    <location>
        <begin position="167"/>
        <end position="177"/>
    </location>
</feature>
<sequence>MIPVEIETTIIFESLFNVLLWSSLETVNMFCWQNTNNTEPISILHGSELVWEGGRRDKEDDGCQQDNRSQNLGVNSIGVVYEEEGVHQISNNHKLTSSPYSIAMDERRYSERDDRNAQNKVNRIPCSSPFAAYAMGIAKVPIPSIVLTIADTASLREDPWIAPPSPGRVSGSPSNRP</sequence>
<evidence type="ECO:0000313" key="2">
    <source>
        <dbReference type="EMBL" id="KAJ1608605.1"/>
    </source>
</evidence>
<proteinExistence type="predicted"/>
<organism evidence="2">
    <name type="scientific">Cryptosporidium canis</name>
    <dbReference type="NCBI Taxonomy" id="195482"/>
    <lineage>
        <taxon>Eukaryota</taxon>
        <taxon>Sar</taxon>
        <taxon>Alveolata</taxon>
        <taxon>Apicomplexa</taxon>
        <taxon>Conoidasida</taxon>
        <taxon>Coccidia</taxon>
        <taxon>Eucoccidiorida</taxon>
        <taxon>Eimeriorina</taxon>
        <taxon>Cryptosporidiidae</taxon>
        <taxon>Cryptosporidium</taxon>
    </lineage>
</organism>
<gene>
    <name evidence="2" type="ORF">OJ253_1844</name>
</gene>
<accession>A0A9D5DG84</accession>
<dbReference type="OrthoDB" id="10300685at2759"/>
<feature type="region of interest" description="Disordered" evidence="1">
    <location>
        <begin position="157"/>
        <end position="177"/>
    </location>
</feature>
<dbReference type="AlphaFoldDB" id="A0A9D5DG84"/>